<feature type="domain" description="DUF5977" evidence="1">
    <location>
        <begin position="1212"/>
        <end position="1272"/>
    </location>
</feature>
<keyword evidence="3" id="KW-1185">Reference proteome</keyword>
<dbReference type="Pfam" id="PF19404">
    <property type="entry name" value="DUF5977"/>
    <property type="match status" value="1"/>
</dbReference>
<reference evidence="2 3" key="1">
    <citation type="submission" date="2022-01" db="EMBL/GenBank/DDBJ databases">
        <title>Flavihumibacter sp. nov., isolated from sediment of a river.</title>
        <authorList>
            <person name="Liu H."/>
        </authorList>
    </citation>
    <scope>NUCLEOTIDE SEQUENCE [LARGE SCALE GENOMIC DNA]</scope>
    <source>
        <strain evidence="2 3">RY-1</strain>
    </source>
</reference>
<dbReference type="InterPro" id="IPR046020">
    <property type="entry name" value="DUF5977"/>
</dbReference>
<comment type="caution">
    <text evidence="2">The sequence shown here is derived from an EMBL/GenBank/DDBJ whole genome shotgun (WGS) entry which is preliminary data.</text>
</comment>
<organism evidence="2 3">
    <name type="scientific">Flavihumibacter fluminis</name>
    <dbReference type="NCBI Taxonomy" id="2909236"/>
    <lineage>
        <taxon>Bacteria</taxon>
        <taxon>Pseudomonadati</taxon>
        <taxon>Bacteroidota</taxon>
        <taxon>Chitinophagia</taxon>
        <taxon>Chitinophagales</taxon>
        <taxon>Chitinophagaceae</taxon>
        <taxon>Flavihumibacter</taxon>
    </lineage>
</organism>
<proteinExistence type="predicted"/>
<dbReference type="Proteomes" id="UP001200145">
    <property type="component" value="Unassembled WGS sequence"/>
</dbReference>
<gene>
    <name evidence="2" type="ORF">L0U88_06095</name>
</gene>
<dbReference type="Gene3D" id="2.60.120.260">
    <property type="entry name" value="Galactose-binding domain-like"/>
    <property type="match status" value="1"/>
</dbReference>
<evidence type="ECO:0000259" key="1">
    <source>
        <dbReference type="Pfam" id="PF19404"/>
    </source>
</evidence>
<accession>A0ABS9BEP7</accession>
<protein>
    <submittedName>
        <fullName evidence="2">DUF5977 domain-containing protein</fullName>
    </submittedName>
</protein>
<name>A0ABS9BEP7_9BACT</name>
<sequence length="1370" mass="153345">MNILVKHFFVFVFLNLSFIGFSQNLKQKTFLINSNTISPEAASIQKFGNIPVNYNTGVPNISIPITTIQISKISLPISIDYHAGGIRADEVASSVGLGWSLNAGGVISRSLSGQPDETGVGLLYMPDVVTAVQNPNQYYDYLYRAAAGEDDDSPDIFSYSSSTGSGQFMLKKDGGIFQLPLTNNKIEKYFDGNGKMKFNITDENGIVYKYERLETITIGPVNFHQPVMPFTNSWRLTKIIDPNTLDEITFTYEDACGTHIIEKSFNFSHFIGTTPGCTTGSGYEMSISNSASSSSQTNMLTTSYVKEIAWREGKIEFENSCDRVDRPGVEKRLRKIKIYSKVNSNFNLIREIATHQSYFFYNSTQSFNSYQNSDPRNYRLRLDSISDVATGINGITHKFEYNSTPLPSYETFAQDFFGFSNGQWSNQSLIHQRIEKIAYVNLNAYDENYTIVGNANRFSNTNFMNGGMINKIVYPTGGYTEFYFEPHSYLTGNKVYLPKTVGLSAHATTTAYHTATFTTDPIIKDPRFNLTLSSYNFPNVSNPISLKITDLSNGAVILSIANMDANSILSKSINHLPLLGGRSYKIEFFLNTTNNPQVTGNIEILYEYETSTNEVKYEGGMRIKELKSYTGNGILASHDLYKYGSNESGFGKLLTPYTFFSMMKKKIINGTCCYLPGTAPANFPKVAAESVSYSAGSLNPASQFSGSSVLYDTVVIYKNDYINNTKLKLEFHYKIFSDNNLIEAPGQTSLNMHRLFPNNWKNGKLIRERHFRSDPGNSYSILNEKENFYSERRIGSIKGLKASWKIQYDNMCWLNAGSLNTDVEYSVYDIYSGIYQLDSTRVTNYELNGSQVLKNLESFGYLSSGHLNPVSITKLNSKGQVVLTNLRYPSNFVSSGNVYEKMVNRNIIGPVVEAEELIGGVSTSTYRINYKDWFNDTKILDPESIQFKFHSNPFETKETIYSRDTYGNILQVGKANDFESYYFGHLGTKMHAKVSGASSNNIFFDGFEEITGWSNANGGNNYDMPIVFDQSRSKTGKVSGRLTNTSGTKRYCHSTKWLSINNTTSRKYKYSGWVYSTGTAADLYLFMKRANETNYFSYVDYVTVVSSGSWKYVEKIFDVPADVRSISLRVDINSNGTVWFDDLRLHPADAQMTSYTFDPLVGITSITDINNNQSYYEYDLFKRLYLVKDKDGNVIKKYCYNYTGQPVACDLFTNDDKSGSYTRNNCGAGSTGGSVYVSIPPGMFSSIVSKADANNQATAYGQAQANATGTCTSSNINLVANNTVISSTVYIQYYNTVTGQQYNFSPSYGFNVPLGSIPSGTYHITFGVNDLYNSYYFSLGCGYYGSGSNYTFYNIVVDNTCSTVSISSFY</sequence>
<dbReference type="EMBL" id="JAKEVY010000001">
    <property type="protein sequence ID" value="MCF1714193.1"/>
    <property type="molecule type" value="Genomic_DNA"/>
</dbReference>
<evidence type="ECO:0000313" key="2">
    <source>
        <dbReference type="EMBL" id="MCF1714193.1"/>
    </source>
</evidence>
<evidence type="ECO:0000313" key="3">
    <source>
        <dbReference type="Proteomes" id="UP001200145"/>
    </source>
</evidence>